<accession>A0A2Z6P3K9</accession>
<organism evidence="1 2">
    <name type="scientific">Trifolium subterraneum</name>
    <name type="common">Subterranean clover</name>
    <dbReference type="NCBI Taxonomy" id="3900"/>
    <lineage>
        <taxon>Eukaryota</taxon>
        <taxon>Viridiplantae</taxon>
        <taxon>Streptophyta</taxon>
        <taxon>Embryophyta</taxon>
        <taxon>Tracheophyta</taxon>
        <taxon>Spermatophyta</taxon>
        <taxon>Magnoliopsida</taxon>
        <taxon>eudicotyledons</taxon>
        <taxon>Gunneridae</taxon>
        <taxon>Pentapetalae</taxon>
        <taxon>rosids</taxon>
        <taxon>fabids</taxon>
        <taxon>Fabales</taxon>
        <taxon>Fabaceae</taxon>
        <taxon>Papilionoideae</taxon>
        <taxon>50 kb inversion clade</taxon>
        <taxon>NPAAA clade</taxon>
        <taxon>Hologalegina</taxon>
        <taxon>IRL clade</taxon>
        <taxon>Trifolieae</taxon>
        <taxon>Trifolium</taxon>
    </lineage>
</organism>
<dbReference type="EMBL" id="DF974936">
    <property type="protein sequence ID" value="GAU51004.1"/>
    <property type="molecule type" value="Genomic_DNA"/>
</dbReference>
<evidence type="ECO:0000313" key="2">
    <source>
        <dbReference type="Proteomes" id="UP000242715"/>
    </source>
</evidence>
<gene>
    <name evidence="1" type="ORF">TSUD_131550</name>
</gene>
<protein>
    <submittedName>
        <fullName evidence="1">Uncharacterized protein</fullName>
    </submittedName>
</protein>
<dbReference type="Proteomes" id="UP000242715">
    <property type="component" value="Unassembled WGS sequence"/>
</dbReference>
<keyword evidence="2" id="KW-1185">Reference proteome</keyword>
<evidence type="ECO:0000313" key="1">
    <source>
        <dbReference type="EMBL" id="GAU51004.1"/>
    </source>
</evidence>
<reference evidence="2" key="1">
    <citation type="journal article" date="2017" name="Front. Plant Sci.">
        <title>Climate Clever Clovers: New Paradigm to Reduce the Environmental Footprint of Ruminants by Breeding Low Methanogenic Forages Utilizing Haplotype Variation.</title>
        <authorList>
            <person name="Kaur P."/>
            <person name="Appels R."/>
            <person name="Bayer P.E."/>
            <person name="Keeble-Gagnere G."/>
            <person name="Wang J."/>
            <person name="Hirakawa H."/>
            <person name="Shirasawa K."/>
            <person name="Vercoe P."/>
            <person name="Stefanova K."/>
            <person name="Durmic Z."/>
            <person name="Nichols P."/>
            <person name="Revell C."/>
            <person name="Isobe S.N."/>
            <person name="Edwards D."/>
            <person name="Erskine W."/>
        </authorList>
    </citation>
    <scope>NUCLEOTIDE SEQUENCE [LARGE SCALE GENOMIC DNA]</scope>
    <source>
        <strain evidence="2">cv. Daliak</strain>
    </source>
</reference>
<name>A0A2Z6P3K9_TRISU</name>
<sequence length="58" mass="6153">MKVGRRERLGFDSVGLGDAGETSLLLLCSWLWKMVVVIDGYGGGSLMMIMACDGANGD</sequence>
<proteinExistence type="predicted"/>
<dbReference type="AlphaFoldDB" id="A0A2Z6P3K9"/>